<dbReference type="EMBL" id="JAIWYP010000006">
    <property type="protein sequence ID" value="KAH3808175.1"/>
    <property type="molecule type" value="Genomic_DNA"/>
</dbReference>
<evidence type="ECO:0000313" key="3">
    <source>
        <dbReference type="Proteomes" id="UP000828390"/>
    </source>
</evidence>
<reference evidence="2" key="2">
    <citation type="submission" date="2020-11" db="EMBL/GenBank/DDBJ databases">
        <authorList>
            <person name="McCartney M.A."/>
            <person name="Auch B."/>
            <person name="Kono T."/>
            <person name="Mallez S."/>
            <person name="Becker A."/>
            <person name="Gohl D.M."/>
            <person name="Silverstein K.A.T."/>
            <person name="Koren S."/>
            <person name="Bechman K.B."/>
            <person name="Herman A."/>
            <person name="Abrahante J.E."/>
            <person name="Garbe J."/>
        </authorList>
    </citation>
    <scope>NUCLEOTIDE SEQUENCE</scope>
    <source>
        <strain evidence="2">Duluth1</strain>
        <tissue evidence="2">Whole animal</tissue>
    </source>
</reference>
<accession>A0A9D4JDV4</accession>
<keyword evidence="3" id="KW-1185">Reference proteome</keyword>
<gene>
    <name evidence="2" type="ORF">DPMN_136526</name>
</gene>
<feature type="compositionally biased region" description="Basic residues" evidence="1">
    <location>
        <begin position="67"/>
        <end position="77"/>
    </location>
</feature>
<feature type="region of interest" description="Disordered" evidence="1">
    <location>
        <begin position="51"/>
        <end position="87"/>
    </location>
</feature>
<comment type="caution">
    <text evidence="2">The sequence shown here is derived from an EMBL/GenBank/DDBJ whole genome shotgun (WGS) entry which is preliminary data.</text>
</comment>
<protein>
    <submittedName>
        <fullName evidence="2">Uncharacterized protein</fullName>
    </submittedName>
</protein>
<evidence type="ECO:0000256" key="1">
    <source>
        <dbReference type="SAM" id="MobiDB-lite"/>
    </source>
</evidence>
<organism evidence="2 3">
    <name type="scientific">Dreissena polymorpha</name>
    <name type="common">Zebra mussel</name>
    <name type="synonym">Mytilus polymorpha</name>
    <dbReference type="NCBI Taxonomy" id="45954"/>
    <lineage>
        <taxon>Eukaryota</taxon>
        <taxon>Metazoa</taxon>
        <taxon>Spiralia</taxon>
        <taxon>Lophotrochozoa</taxon>
        <taxon>Mollusca</taxon>
        <taxon>Bivalvia</taxon>
        <taxon>Autobranchia</taxon>
        <taxon>Heteroconchia</taxon>
        <taxon>Euheterodonta</taxon>
        <taxon>Imparidentia</taxon>
        <taxon>Neoheterodontei</taxon>
        <taxon>Myida</taxon>
        <taxon>Dreissenoidea</taxon>
        <taxon>Dreissenidae</taxon>
        <taxon>Dreissena</taxon>
    </lineage>
</organism>
<feature type="compositionally biased region" description="Polar residues" evidence="1">
    <location>
        <begin position="53"/>
        <end position="65"/>
    </location>
</feature>
<sequence length="87" mass="9617">MSLIPAMPRHCSEMLGTRSPGVTLIVGVIVYENFDAENCSNKKSVKYVYSGSDEGSLTKTKSPGMTSKRRTNGRRHPMMNGYDCGKR</sequence>
<dbReference type="AlphaFoldDB" id="A0A9D4JDV4"/>
<name>A0A9D4JDV4_DREPO</name>
<proteinExistence type="predicted"/>
<reference evidence="2" key="1">
    <citation type="journal article" date="2019" name="bioRxiv">
        <title>The Genome of the Zebra Mussel, Dreissena polymorpha: A Resource for Invasive Species Research.</title>
        <authorList>
            <person name="McCartney M.A."/>
            <person name="Auch B."/>
            <person name="Kono T."/>
            <person name="Mallez S."/>
            <person name="Zhang Y."/>
            <person name="Obille A."/>
            <person name="Becker A."/>
            <person name="Abrahante J.E."/>
            <person name="Garbe J."/>
            <person name="Badalamenti J.P."/>
            <person name="Herman A."/>
            <person name="Mangelson H."/>
            <person name="Liachko I."/>
            <person name="Sullivan S."/>
            <person name="Sone E.D."/>
            <person name="Koren S."/>
            <person name="Silverstein K.A.T."/>
            <person name="Beckman K.B."/>
            <person name="Gohl D.M."/>
        </authorList>
    </citation>
    <scope>NUCLEOTIDE SEQUENCE</scope>
    <source>
        <strain evidence="2">Duluth1</strain>
        <tissue evidence="2">Whole animal</tissue>
    </source>
</reference>
<dbReference type="Proteomes" id="UP000828390">
    <property type="component" value="Unassembled WGS sequence"/>
</dbReference>
<evidence type="ECO:0000313" key="2">
    <source>
        <dbReference type="EMBL" id="KAH3808175.1"/>
    </source>
</evidence>